<reference evidence="2" key="2">
    <citation type="journal article" date="2020" name="Nat. Commun.">
        <title>Large-scale genome sequencing of mycorrhizal fungi provides insights into the early evolution of symbiotic traits.</title>
        <authorList>
            <person name="Miyauchi S."/>
            <person name="Kiss E."/>
            <person name="Kuo A."/>
            <person name="Drula E."/>
            <person name="Kohler A."/>
            <person name="Sanchez-Garcia M."/>
            <person name="Morin E."/>
            <person name="Andreopoulos B."/>
            <person name="Barry K.W."/>
            <person name="Bonito G."/>
            <person name="Buee M."/>
            <person name="Carver A."/>
            <person name="Chen C."/>
            <person name="Cichocki N."/>
            <person name="Clum A."/>
            <person name="Culley D."/>
            <person name="Crous P.W."/>
            <person name="Fauchery L."/>
            <person name="Girlanda M."/>
            <person name="Hayes R.D."/>
            <person name="Keri Z."/>
            <person name="LaButti K."/>
            <person name="Lipzen A."/>
            <person name="Lombard V."/>
            <person name="Magnuson J."/>
            <person name="Maillard F."/>
            <person name="Murat C."/>
            <person name="Nolan M."/>
            <person name="Ohm R.A."/>
            <person name="Pangilinan J."/>
            <person name="Pereira M.F."/>
            <person name="Perotto S."/>
            <person name="Peter M."/>
            <person name="Pfister S."/>
            <person name="Riley R."/>
            <person name="Sitrit Y."/>
            <person name="Stielow J.B."/>
            <person name="Szollosi G."/>
            <person name="Zifcakova L."/>
            <person name="Stursova M."/>
            <person name="Spatafora J.W."/>
            <person name="Tedersoo L."/>
            <person name="Vaario L.M."/>
            <person name="Yamada A."/>
            <person name="Yan M."/>
            <person name="Wang P."/>
            <person name="Xu J."/>
            <person name="Bruns T."/>
            <person name="Baldrian P."/>
            <person name="Vilgalys R."/>
            <person name="Dunand C."/>
            <person name="Henrissat B."/>
            <person name="Grigoriev I.V."/>
            <person name="Hibbett D."/>
            <person name="Nagy L.G."/>
            <person name="Martin F.M."/>
        </authorList>
    </citation>
    <scope>NUCLEOTIDE SEQUENCE</scope>
    <source>
        <strain evidence="2">Prilba</strain>
    </source>
</reference>
<name>A0A9P5MPD5_9AGAM</name>
<accession>A0A9P5MPD5</accession>
<proteinExistence type="predicted"/>
<reference evidence="2" key="1">
    <citation type="submission" date="2019-10" db="EMBL/GenBank/DDBJ databases">
        <authorList>
            <consortium name="DOE Joint Genome Institute"/>
            <person name="Kuo A."/>
            <person name="Miyauchi S."/>
            <person name="Kiss E."/>
            <person name="Drula E."/>
            <person name="Kohler A."/>
            <person name="Sanchez-Garcia M."/>
            <person name="Andreopoulos B."/>
            <person name="Barry K.W."/>
            <person name="Bonito G."/>
            <person name="Buee M."/>
            <person name="Carver A."/>
            <person name="Chen C."/>
            <person name="Cichocki N."/>
            <person name="Clum A."/>
            <person name="Culley D."/>
            <person name="Crous P.W."/>
            <person name="Fauchery L."/>
            <person name="Girlanda M."/>
            <person name="Hayes R."/>
            <person name="Keri Z."/>
            <person name="LaButti K."/>
            <person name="Lipzen A."/>
            <person name="Lombard V."/>
            <person name="Magnuson J."/>
            <person name="Maillard F."/>
            <person name="Morin E."/>
            <person name="Murat C."/>
            <person name="Nolan M."/>
            <person name="Ohm R."/>
            <person name="Pangilinan J."/>
            <person name="Pereira M."/>
            <person name="Perotto S."/>
            <person name="Peter M."/>
            <person name="Riley R."/>
            <person name="Sitrit Y."/>
            <person name="Stielow B."/>
            <person name="Szollosi G."/>
            <person name="Zifcakova L."/>
            <person name="Stursova M."/>
            <person name="Spatafora J.W."/>
            <person name="Tedersoo L."/>
            <person name="Vaario L.-M."/>
            <person name="Yamada A."/>
            <person name="Yan M."/>
            <person name="Wang P."/>
            <person name="Xu J."/>
            <person name="Bruns T."/>
            <person name="Baldrian P."/>
            <person name="Vilgalys R."/>
            <person name="Henrissat B."/>
            <person name="Grigoriev I.V."/>
            <person name="Hibbett D."/>
            <person name="Nagy L.G."/>
            <person name="Martin F.M."/>
        </authorList>
    </citation>
    <scope>NUCLEOTIDE SEQUENCE</scope>
    <source>
        <strain evidence="2">Prilba</strain>
    </source>
</reference>
<evidence type="ECO:0008006" key="4">
    <source>
        <dbReference type="Google" id="ProtNLM"/>
    </source>
</evidence>
<sequence length="142" mass="15748">MNGFFNSIDLLCVLLGICFPAIWTGCLSVKSGIGEERTESTHFYRPVRSSTAISRVNCESVLLYMRSLYRVRDSQKLRGAPRGHGRPRIAGYSTNALKHPLLPHYVLPRNDACSVSMDGWRLRDGLGGSGITPHPDRTCLSL</sequence>
<organism evidence="2 3">
    <name type="scientific">Russula ochroleuca</name>
    <dbReference type="NCBI Taxonomy" id="152965"/>
    <lineage>
        <taxon>Eukaryota</taxon>
        <taxon>Fungi</taxon>
        <taxon>Dikarya</taxon>
        <taxon>Basidiomycota</taxon>
        <taxon>Agaricomycotina</taxon>
        <taxon>Agaricomycetes</taxon>
        <taxon>Russulales</taxon>
        <taxon>Russulaceae</taxon>
        <taxon>Russula</taxon>
    </lineage>
</organism>
<feature type="signal peptide" evidence="1">
    <location>
        <begin position="1"/>
        <end position="24"/>
    </location>
</feature>
<keyword evidence="3" id="KW-1185">Reference proteome</keyword>
<evidence type="ECO:0000256" key="1">
    <source>
        <dbReference type="SAM" id="SignalP"/>
    </source>
</evidence>
<evidence type="ECO:0000313" key="2">
    <source>
        <dbReference type="EMBL" id="KAF8470944.1"/>
    </source>
</evidence>
<comment type="caution">
    <text evidence="2">The sequence shown here is derived from an EMBL/GenBank/DDBJ whole genome shotgun (WGS) entry which is preliminary data.</text>
</comment>
<gene>
    <name evidence="2" type="ORF">DFH94DRAFT_770252</name>
</gene>
<dbReference type="Proteomes" id="UP000759537">
    <property type="component" value="Unassembled WGS sequence"/>
</dbReference>
<keyword evidence="1" id="KW-0732">Signal</keyword>
<dbReference type="EMBL" id="WHVB01000024">
    <property type="protein sequence ID" value="KAF8470944.1"/>
    <property type="molecule type" value="Genomic_DNA"/>
</dbReference>
<protein>
    <recommendedName>
        <fullName evidence="4">Secreted protein</fullName>
    </recommendedName>
</protein>
<dbReference type="AlphaFoldDB" id="A0A9P5MPD5"/>
<evidence type="ECO:0000313" key="3">
    <source>
        <dbReference type="Proteomes" id="UP000759537"/>
    </source>
</evidence>
<feature type="non-terminal residue" evidence="2">
    <location>
        <position position="142"/>
    </location>
</feature>
<feature type="chain" id="PRO_5040392874" description="Secreted protein" evidence="1">
    <location>
        <begin position="25"/>
        <end position="142"/>
    </location>
</feature>